<organism evidence="2 3">
    <name type="scientific">Chitinophaga pinensis (strain ATCC 43595 / DSM 2588 / LMG 13176 / NBRC 15968 / NCIMB 11800 / UQM 2034)</name>
    <dbReference type="NCBI Taxonomy" id="485918"/>
    <lineage>
        <taxon>Bacteria</taxon>
        <taxon>Pseudomonadati</taxon>
        <taxon>Bacteroidota</taxon>
        <taxon>Chitinophagia</taxon>
        <taxon>Chitinophagales</taxon>
        <taxon>Chitinophagaceae</taxon>
        <taxon>Chitinophaga</taxon>
    </lineage>
</organism>
<proteinExistence type="predicted"/>
<feature type="compositionally biased region" description="Polar residues" evidence="1">
    <location>
        <begin position="1"/>
        <end position="10"/>
    </location>
</feature>
<feature type="compositionally biased region" description="Basic and acidic residues" evidence="1">
    <location>
        <begin position="11"/>
        <end position="20"/>
    </location>
</feature>
<name>A0A979FZB5_CHIPD</name>
<evidence type="ECO:0000256" key="1">
    <source>
        <dbReference type="SAM" id="MobiDB-lite"/>
    </source>
</evidence>
<dbReference type="Proteomes" id="UP000002215">
    <property type="component" value="Chromosome"/>
</dbReference>
<dbReference type="EMBL" id="CP001699">
    <property type="protein sequence ID" value="ACU57842.1"/>
    <property type="molecule type" value="Genomic_DNA"/>
</dbReference>
<dbReference type="AlphaFoldDB" id="A0A979FZB5"/>
<gene>
    <name evidence="2" type="ordered locus">Cpin_0343</name>
</gene>
<protein>
    <submittedName>
        <fullName evidence="2">Uncharacterized protein</fullName>
    </submittedName>
</protein>
<accession>A0A979FZB5</accession>
<feature type="region of interest" description="Disordered" evidence="1">
    <location>
        <begin position="1"/>
        <end position="39"/>
    </location>
</feature>
<reference evidence="2 3" key="2">
    <citation type="journal article" date="2010" name="Stand. Genomic Sci.">
        <title>Complete genome sequence of Chitinophaga pinensis type strain (UQM 2034).</title>
        <authorList>
            <person name="Glavina Del Rio T."/>
            <person name="Abt B."/>
            <person name="Spring S."/>
            <person name="Lapidus A."/>
            <person name="Nolan M."/>
            <person name="Tice H."/>
            <person name="Copeland A."/>
            <person name="Cheng J.F."/>
            <person name="Chen F."/>
            <person name="Bruce D."/>
            <person name="Goodwin L."/>
            <person name="Pitluck S."/>
            <person name="Ivanova N."/>
            <person name="Mavromatis K."/>
            <person name="Mikhailova N."/>
            <person name="Pati A."/>
            <person name="Chen A."/>
            <person name="Palaniappan K."/>
            <person name="Land M."/>
            <person name="Hauser L."/>
            <person name="Chang Y.J."/>
            <person name="Jeffries C.D."/>
            <person name="Chain P."/>
            <person name="Saunders E."/>
            <person name="Detter J.C."/>
            <person name="Brettin T."/>
            <person name="Rohde M."/>
            <person name="Goker M."/>
            <person name="Bristow J."/>
            <person name="Eisen J.A."/>
            <person name="Markowitz V."/>
            <person name="Hugenholtz P."/>
            <person name="Kyrpides N.C."/>
            <person name="Klenk H.P."/>
            <person name="Lucas S."/>
        </authorList>
    </citation>
    <scope>NUCLEOTIDE SEQUENCE [LARGE SCALE GENOMIC DNA]</scope>
    <source>
        <strain evidence="3">ATCC 43595 / DSM 2588 / LMG 13176 / NBRC 15968 / NCIMB 11800 / UQM 2034</strain>
    </source>
</reference>
<evidence type="ECO:0000313" key="2">
    <source>
        <dbReference type="EMBL" id="ACU57842.1"/>
    </source>
</evidence>
<evidence type="ECO:0000313" key="3">
    <source>
        <dbReference type="Proteomes" id="UP000002215"/>
    </source>
</evidence>
<sequence>MKTYSISGKETVTRGAKEAKAGSLSNSDNRHSPQAVSSQ</sequence>
<reference evidence="3" key="1">
    <citation type="submission" date="2009-08" db="EMBL/GenBank/DDBJ databases">
        <title>The complete genome of Chitinophaga pinensis DSM 2588.</title>
        <authorList>
            <consortium name="US DOE Joint Genome Institute (JGI-PGF)"/>
            <person name="Lucas S."/>
            <person name="Copeland A."/>
            <person name="Lapidus A."/>
            <person name="Glavina del Rio T."/>
            <person name="Dalin E."/>
            <person name="Tice H."/>
            <person name="Bruce D."/>
            <person name="Goodwin L."/>
            <person name="Pitluck S."/>
            <person name="Kyrpides N."/>
            <person name="Mavromatis K."/>
            <person name="Ivanova N."/>
            <person name="Mikhailova N."/>
            <person name="Sims D."/>
            <person name="Meinche L."/>
            <person name="Brettin T."/>
            <person name="Detter J.C."/>
            <person name="Han C."/>
            <person name="Larimer F."/>
            <person name="Land M."/>
            <person name="Hauser L."/>
            <person name="Markowitz V."/>
            <person name="Cheng J.-F."/>
            <person name="Hugenholtz P."/>
            <person name="Woyke T."/>
            <person name="Wu D."/>
            <person name="Spring S."/>
            <person name="Klenk H.-P."/>
            <person name="Eisen J.A."/>
        </authorList>
    </citation>
    <scope>NUCLEOTIDE SEQUENCE [LARGE SCALE GENOMIC DNA]</scope>
    <source>
        <strain evidence="3">ATCC 43595 / DSM 2588 / LMG 13176 / NBRC 15968 / NCIMB 11800 / UQM 2034</strain>
    </source>
</reference>
<feature type="compositionally biased region" description="Polar residues" evidence="1">
    <location>
        <begin position="23"/>
        <end position="39"/>
    </location>
</feature>
<dbReference type="KEGG" id="cpi:Cpin_0343"/>